<feature type="domain" description="HTH luxR-type" evidence="4">
    <location>
        <begin position="132"/>
        <end position="197"/>
    </location>
</feature>
<accession>A0ABV0LQS4</accession>
<evidence type="ECO:0000256" key="1">
    <source>
        <dbReference type="ARBA" id="ARBA00023015"/>
    </source>
</evidence>
<keyword evidence="3" id="KW-0804">Transcription</keyword>
<dbReference type="RefSeq" id="WP_348955689.1">
    <property type="nucleotide sequence ID" value="NZ_JBDZYD010000016.1"/>
</dbReference>
<dbReference type="EMBL" id="JBDZYD010000016">
    <property type="protein sequence ID" value="MEQ0564620.1"/>
    <property type="molecule type" value="Genomic_DNA"/>
</dbReference>
<dbReference type="InterPro" id="IPR000792">
    <property type="entry name" value="Tscrpt_reg_LuxR_C"/>
</dbReference>
<dbReference type="PANTHER" id="PTHR44688:SF16">
    <property type="entry name" value="DNA-BINDING TRANSCRIPTIONAL ACTIVATOR DEVR_DOSR"/>
    <property type="match status" value="1"/>
</dbReference>
<keyword evidence="2" id="KW-0238">DNA-binding</keyword>
<comment type="caution">
    <text evidence="5">The sequence shown here is derived from an EMBL/GenBank/DDBJ whole genome shotgun (WGS) entry which is preliminary data.</text>
</comment>
<dbReference type="Proteomes" id="UP001440984">
    <property type="component" value="Unassembled WGS sequence"/>
</dbReference>
<dbReference type="InterPro" id="IPR016032">
    <property type="entry name" value="Sig_transdc_resp-reg_C-effctor"/>
</dbReference>
<dbReference type="PROSITE" id="PS50043">
    <property type="entry name" value="HTH_LUXR_2"/>
    <property type="match status" value="1"/>
</dbReference>
<gene>
    <name evidence="5" type="ORF">ABJI51_36565</name>
</gene>
<reference evidence="5 6" key="1">
    <citation type="submission" date="2024-05" db="EMBL/GenBank/DDBJ databases">
        <authorList>
            <person name="Zhao H."/>
            <person name="Xu Y."/>
            <person name="Lin S."/>
            <person name="Spain J.C."/>
            <person name="Zhou N.-Y."/>
        </authorList>
    </citation>
    <scope>NUCLEOTIDE SEQUENCE [LARGE SCALE GENOMIC DNA]</scope>
    <source>
        <strain evidence="5 6">NEAU-NG30</strain>
    </source>
</reference>
<dbReference type="PANTHER" id="PTHR44688">
    <property type="entry name" value="DNA-BINDING TRANSCRIPTIONAL ACTIVATOR DEVR_DOSR"/>
    <property type="match status" value="1"/>
</dbReference>
<dbReference type="CDD" id="cd06170">
    <property type="entry name" value="LuxR_C_like"/>
    <property type="match status" value="1"/>
</dbReference>
<dbReference type="SUPFAM" id="SSF46894">
    <property type="entry name" value="C-terminal effector domain of the bipartite response regulators"/>
    <property type="match status" value="1"/>
</dbReference>
<evidence type="ECO:0000313" key="6">
    <source>
        <dbReference type="Proteomes" id="UP001440984"/>
    </source>
</evidence>
<sequence length="206" mass="21951">MLIVEEQEVIRRGLLAITDAIPEVCASAVAEVGAGDVDTDVTLISTATLTIAERAGVSLERLRPVIVIASAMQPGSLDVATSRRANGYLLQRDLTSGSLRDALAQVLHGRLVIPEPIAAYLLDRARGHGVIPPPRLEHLSARETEVLNMLVTGASNKEIASRLGISIHGVKRHVSTLLNQFHSPNRVHLVSHLLRSGVLSSPDPGA</sequence>
<organism evidence="5 6">
    <name type="scientific">Amycolatopsis melonis</name>
    <dbReference type="NCBI Taxonomy" id="3156488"/>
    <lineage>
        <taxon>Bacteria</taxon>
        <taxon>Bacillati</taxon>
        <taxon>Actinomycetota</taxon>
        <taxon>Actinomycetes</taxon>
        <taxon>Pseudonocardiales</taxon>
        <taxon>Pseudonocardiaceae</taxon>
        <taxon>Amycolatopsis</taxon>
    </lineage>
</organism>
<dbReference type="SMART" id="SM00421">
    <property type="entry name" value="HTH_LUXR"/>
    <property type="match status" value="1"/>
</dbReference>
<evidence type="ECO:0000256" key="3">
    <source>
        <dbReference type="ARBA" id="ARBA00023163"/>
    </source>
</evidence>
<dbReference type="Gene3D" id="3.40.50.2300">
    <property type="match status" value="1"/>
</dbReference>
<protein>
    <submittedName>
        <fullName evidence="5">LuxR C-terminal-related transcriptional regulator</fullName>
    </submittedName>
</protein>
<keyword evidence="1" id="KW-0805">Transcription regulation</keyword>
<evidence type="ECO:0000313" key="5">
    <source>
        <dbReference type="EMBL" id="MEQ0564620.1"/>
    </source>
</evidence>
<evidence type="ECO:0000259" key="4">
    <source>
        <dbReference type="PROSITE" id="PS50043"/>
    </source>
</evidence>
<evidence type="ECO:0000256" key="2">
    <source>
        <dbReference type="ARBA" id="ARBA00023125"/>
    </source>
</evidence>
<proteinExistence type="predicted"/>
<name>A0ABV0LQS4_9PSEU</name>
<dbReference type="PRINTS" id="PR00038">
    <property type="entry name" value="HTHLUXR"/>
</dbReference>
<keyword evidence="6" id="KW-1185">Reference proteome</keyword>
<dbReference type="Pfam" id="PF00196">
    <property type="entry name" value="GerE"/>
    <property type="match status" value="1"/>
</dbReference>